<sequence>MSQTSSPETSVPGPGRATVAFADAVELVDVVRNGFLESRTAGVAVVTGPDGQLLASLGPADALIYPRSTLKPFQTIASQRHGAELTGAQIAIACGSHRASRAHRDLAAQILDTAGLSADDLQCPADWPAAQADTVRLVAAELDRADRDGQELDLGSPDVLKTPLAYNCSGKHAGFLAACVASGHDTASYLDPAHPLQREVVAVIEEYCGEPIAHLGVDGCGAPAPVTSLAGLARGIGRVAAAPGRRAAGDDVEQHAADVATAMLEHSWAVHGPTSSNTVVMRELGLLAKLGADGVMVMAAPDGTAVAVKALDGGTRAGNLVALALMERFAAEHVDRDRLTEVRQQVAPGILGRGEPVGSVELAAPVRELIGR</sequence>
<dbReference type="PANTHER" id="PTHR42110:SF1">
    <property type="entry name" value="L-ASPARAGINASE, PUTATIVE (AFU_ORTHOLOGUE AFUA_3G11890)-RELATED"/>
    <property type="match status" value="1"/>
</dbReference>
<dbReference type="PANTHER" id="PTHR42110">
    <property type="entry name" value="L-ASPARAGINASE, PUTATIVE (AFU_ORTHOLOGUE AFUA_3G11890)-RELATED"/>
    <property type="match status" value="1"/>
</dbReference>
<gene>
    <name evidence="1" type="ORF">HDA30_001388</name>
</gene>
<evidence type="ECO:0000313" key="1">
    <source>
        <dbReference type="EMBL" id="MBB4735880.1"/>
    </source>
</evidence>
<evidence type="ECO:0000313" key="2">
    <source>
        <dbReference type="Proteomes" id="UP000540191"/>
    </source>
</evidence>
<reference evidence="1 2" key="1">
    <citation type="submission" date="2020-08" db="EMBL/GenBank/DDBJ databases">
        <title>Sequencing the genomes of 1000 actinobacteria strains.</title>
        <authorList>
            <person name="Klenk H.-P."/>
        </authorList>
    </citation>
    <scope>NUCLEOTIDE SEQUENCE [LARGE SCALE GENOMIC DNA]</scope>
    <source>
        <strain evidence="1 2">DSM 23974</strain>
    </source>
</reference>
<dbReference type="Pfam" id="PF06089">
    <property type="entry name" value="Asparaginase_II"/>
    <property type="match status" value="1"/>
</dbReference>
<dbReference type="InterPro" id="IPR010349">
    <property type="entry name" value="Asparaginase_II"/>
</dbReference>
<dbReference type="RefSeq" id="WP_158496459.1">
    <property type="nucleotide sequence ID" value="NZ_JACHNA010000001.1"/>
</dbReference>
<organism evidence="1 2">
    <name type="scientific">Micrococcus cohnii</name>
    <dbReference type="NCBI Taxonomy" id="993416"/>
    <lineage>
        <taxon>Bacteria</taxon>
        <taxon>Bacillati</taxon>
        <taxon>Actinomycetota</taxon>
        <taxon>Actinomycetes</taxon>
        <taxon>Micrococcales</taxon>
        <taxon>Micrococcaceae</taxon>
        <taxon>Micrococcus</taxon>
    </lineage>
</organism>
<dbReference type="AlphaFoldDB" id="A0A7W7GPH1"/>
<dbReference type="Proteomes" id="UP000540191">
    <property type="component" value="Unassembled WGS sequence"/>
</dbReference>
<dbReference type="EMBL" id="JACHNA010000001">
    <property type="protein sequence ID" value="MBB4735880.1"/>
    <property type="molecule type" value="Genomic_DNA"/>
</dbReference>
<keyword evidence="2" id="KW-1185">Reference proteome</keyword>
<proteinExistence type="predicted"/>
<protein>
    <submittedName>
        <fullName evidence="1">L-asparaginase II</fullName>
    </submittedName>
</protein>
<comment type="caution">
    <text evidence="1">The sequence shown here is derived from an EMBL/GenBank/DDBJ whole genome shotgun (WGS) entry which is preliminary data.</text>
</comment>
<name>A0A7W7GPH1_9MICC</name>
<accession>A0A7W7GPH1</accession>